<evidence type="ECO:0000313" key="1">
    <source>
        <dbReference type="EMBL" id="KRZ01209.1"/>
    </source>
</evidence>
<proteinExistence type="predicted"/>
<dbReference type="AlphaFoldDB" id="A0A0V1GSU2"/>
<gene>
    <name evidence="1" type="ORF">T11_16761</name>
</gene>
<keyword evidence="2" id="KW-1185">Reference proteome</keyword>
<comment type="caution">
    <text evidence="1">The sequence shown here is derived from an EMBL/GenBank/DDBJ whole genome shotgun (WGS) entry which is preliminary data.</text>
</comment>
<sequence length="38" mass="4727">MKSNYTPCYQVLRPISRQIRFYATCDQDFRKFRNFIGY</sequence>
<accession>A0A0V1GSU2</accession>
<organism evidence="1 2">
    <name type="scientific">Trichinella zimbabwensis</name>
    <dbReference type="NCBI Taxonomy" id="268475"/>
    <lineage>
        <taxon>Eukaryota</taxon>
        <taxon>Metazoa</taxon>
        <taxon>Ecdysozoa</taxon>
        <taxon>Nematoda</taxon>
        <taxon>Enoplea</taxon>
        <taxon>Dorylaimia</taxon>
        <taxon>Trichinellida</taxon>
        <taxon>Trichinellidae</taxon>
        <taxon>Trichinella</taxon>
    </lineage>
</organism>
<reference evidence="1 2" key="1">
    <citation type="submission" date="2015-01" db="EMBL/GenBank/DDBJ databases">
        <title>Evolution of Trichinella species and genotypes.</title>
        <authorList>
            <person name="Korhonen P.K."/>
            <person name="Edoardo P."/>
            <person name="Giuseppe L.R."/>
            <person name="Gasser R.B."/>
        </authorList>
    </citation>
    <scope>NUCLEOTIDE SEQUENCE [LARGE SCALE GENOMIC DNA]</scope>
    <source>
        <strain evidence="1">ISS1029</strain>
    </source>
</reference>
<evidence type="ECO:0000313" key="2">
    <source>
        <dbReference type="Proteomes" id="UP000055024"/>
    </source>
</evidence>
<protein>
    <submittedName>
        <fullName evidence="1">Uncharacterized protein</fullName>
    </submittedName>
</protein>
<dbReference type="Proteomes" id="UP000055024">
    <property type="component" value="Unassembled WGS sequence"/>
</dbReference>
<name>A0A0V1GSU2_9BILA</name>
<dbReference type="EMBL" id="JYDP01000319">
    <property type="protein sequence ID" value="KRZ01209.1"/>
    <property type="molecule type" value="Genomic_DNA"/>
</dbReference>